<dbReference type="InterPro" id="IPR002142">
    <property type="entry name" value="Peptidase_S49"/>
</dbReference>
<feature type="compositionally biased region" description="Low complexity" evidence="5">
    <location>
        <begin position="451"/>
        <end position="461"/>
    </location>
</feature>
<feature type="compositionally biased region" description="Polar residues" evidence="5">
    <location>
        <begin position="305"/>
        <end position="322"/>
    </location>
</feature>
<dbReference type="SUPFAM" id="SSF52096">
    <property type="entry name" value="ClpP/crotonase"/>
    <property type="match status" value="1"/>
</dbReference>
<feature type="domain" description="Peptidase S49" evidence="6">
    <location>
        <begin position="148"/>
        <end position="293"/>
    </location>
</feature>
<dbReference type="CDD" id="cd07022">
    <property type="entry name" value="S49_Sppa_36K_type"/>
    <property type="match status" value="1"/>
</dbReference>
<evidence type="ECO:0000256" key="4">
    <source>
        <dbReference type="ARBA" id="ARBA00022825"/>
    </source>
</evidence>
<evidence type="ECO:0000256" key="5">
    <source>
        <dbReference type="SAM" id="MobiDB-lite"/>
    </source>
</evidence>
<evidence type="ECO:0000256" key="1">
    <source>
        <dbReference type="ARBA" id="ARBA00008683"/>
    </source>
</evidence>
<dbReference type="PANTHER" id="PTHR33209">
    <property type="entry name" value="PROTEASE 4"/>
    <property type="match status" value="1"/>
</dbReference>
<dbReference type="Proteomes" id="UP000015347">
    <property type="component" value="Unassembled WGS sequence"/>
</dbReference>
<dbReference type="EMBL" id="APVH01000027">
    <property type="protein sequence ID" value="EPX82093.1"/>
    <property type="molecule type" value="Genomic_DNA"/>
</dbReference>
<dbReference type="PANTHER" id="PTHR33209:SF1">
    <property type="entry name" value="PEPTIDASE S49 DOMAIN-CONTAINING PROTEIN"/>
    <property type="match status" value="1"/>
</dbReference>
<dbReference type="HOGENOM" id="CLU_046540_4_0_5"/>
<comment type="similarity">
    <text evidence="1">Belongs to the peptidase S49 family.</text>
</comment>
<evidence type="ECO:0000256" key="3">
    <source>
        <dbReference type="ARBA" id="ARBA00022801"/>
    </source>
</evidence>
<protein>
    <recommendedName>
        <fullName evidence="6">Peptidase S49 domain-containing protein</fullName>
    </recommendedName>
</protein>
<feature type="region of interest" description="Disordered" evidence="5">
    <location>
        <begin position="425"/>
        <end position="473"/>
    </location>
</feature>
<organism evidence="7 8">
    <name type="scientific">Salipiger mucosus DSM 16094</name>
    <dbReference type="NCBI Taxonomy" id="1123237"/>
    <lineage>
        <taxon>Bacteria</taxon>
        <taxon>Pseudomonadati</taxon>
        <taxon>Pseudomonadota</taxon>
        <taxon>Alphaproteobacteria</taxon>
        <taxon>Rhodobacterales</taxon>
        <taxon>Roseobacteraceae</taxon>
        <taxon>Salipiger</taxon>
    </lineage>
</organism>
<evidence type="ECO:0000313" key="7">
    <source>
        <dbReference type="EMBL" id="EPX82093.1"/>
    </source>
</evidence>
<comment type="caution">
    <text evidence="7">The sequence shown here is derived from an EMBL/GenBank/DDBJ whole genome shotgun (WGS) entry which is preliminary data.</text>
</comment>
<keyword evidence="3" id="KW-0378">Hydrolase</keyword>
<dbReference type="InterPro" id="IPR029045">
    <property type="entry name" value="ClpP/crotonase-like_dom_sf"/>
</dbReference>
<dbReference type="Pfam" id="PF01343">
    <property type="entry name" value="Peptidase_S49"/>
    <property type="match status" value="1"/>
</dbReference>
<feature type="compositionally biased region" description="Basic and acidic residues" evidence="5">
    <location>
        <begin position="462"/>
        <end position="473"/>
    </location>
</feature>
<feature type="compositionally biased region" description="Low complexity" evidence="5">
    <location>
        <begin position="323"/>
        <end position="376"/>
    </location>
</feature>
<name>S9QR63_9RHOB</name>
<evidence type="ECO:0000256" key="2">
    <source>
        <dbReference type="ARBA" id="ARBA00022670"/>
    </source>
</evidence>
<dbReference type="STRING" id="1123237.Salmuc_02461"/>
<keyword evidence="8" id="KW-1185">Reference proteome</keyword>
<dbReference type="AlphaFoldDB" id="S9QR63"/>
<feature type="region of interest" description="Disordered" evidence="5">
    <location>
        <begin position="301"/>
        <end position="388"/>
    </location>
</feature>
<accession>S9QR63</accession>
<dbReference type="GO" id="GO:0006508">
    <property type="term" value="P:proteolysis"/>
    <property type="evidence" value="ECO:0007669"/>
    <property type="project" value="UniProtKB-KW"/>
</dbReference>
<keyword evidence="2" id="KW-0645">Protease</keyword>
<evidence type="ECO:0000259" key="6">
    <source>
        <dbReference type="Pfam" id="PF01343"/>
    </source>
</evidence>
<dbReference type="GO" id="GO:0008236">
    <property type="term" value="F:serine-type peptidase activity"/>
    <property type="evidence" value="ECO:0007669"/>
    <property type="project" value="UniProtKB-KW"/>
</dbReference>
<dbReference type="OrthoDB" id="266140at2"/>
<dbReference type="InterPro" id="IPR033855">
    <property type="entry name" value="Protein_C"/>
</dbReference>
<sequence length="473" mass="48836">MDYPQLAQRVFHTPLLAAPAKAAAFAAGLGPRLLGAPVQVEGAEPTAATRARPQASVLDDRLEDEIRMGRRTPFRSIEGAAVIPITGSLVHRGSFLGESLSGHQSYEGISAQLTAARESPMVRGVALEIDSFGGEVAMCFELAEEIRALRAEKPVWAFVSAHAFSAAYALASQADRIIIPRSGGVGSIGVICMHADYSQRLEDGGIRVTVIAAGARKAEGNPYEPLPEAVRARLAQECEDLRVLFAETVGEGRGAALTAEAALATEAGTFIGQKAVDVGLADEVASPRAAFERFLAQINGRSVPAPTQASKQGDQTMSNRTDPQGQQPPQQAASAPTHQPAASEAPTPAAPTTQAGGDAPAQPSASAPAQPGANAPTPDPAPAKGASDERTRIAGILNHPEAEGRADLAKSFAFESEMSVDEAAKHLAAAPKSGSGQTLSAAMDAEATELDAPPAAGGDAPRMADRMKGRFAN</sequence>
<dbReference type="Gene3D" id="6.20.330.10">
    <property type="match status" value="1"/>
</dbReference>
<dbReference type="RefSeq" id="WP_020038639.1">
    <property type="nucleotide sequence ID" value="NZ_KE557276.1"/>
</dbReference>
<dbReference type="eggNOG" id="COG0616">
    <property type="taxonomic scope" value="Bacteria"/>
</dbReference>
<dbReference type="Gene3D" id="3.90.226.10">
    <property type="entry name" value="2-enoyl-CoA Hydratase, Chain A, domain 1"/>
    <property type="match status" value="1"/>
</dbReference>
<keyword evidence="4" id="KW-0720">Serine protease</keyword>
<reference evidence="8" key="1">
    <citation type="journal article" date="2014" name="Stand. Genomic Sci.">
        <title>Genome sequence of the exopolysaccharide-producing Salipiger mucosus type strain (DSM 16094(T)), a moderately halophilic member of the Roseobacter clade.</title>
        <authorList>
            <person name="Riedel T."/>
            <person name="Spring S."/>
            <person name="Fiebig A."/>
            <person name="Petersen J."/>
            <person name="Kyrpides N.C."/>
            <person name="Goker M."/>
            <person name="Klenk H.P."/>
        </authorList>
    </citation>
    <scope>NUCLEOTIDE SEQUENCE [LARGE SCALE GENOMIC DNA]</scope>
    <source>
        <strain evidence="8">DSM 16094</strain>
    </source>
</reference>
<evidence type="ECO:0000313" key="8">
    <source>
        <dbReference type="Proteomes" id="UP000015347"/>
    </source>
</evidence>
<proteinExistence type="inferred from homology"/>
<gene>
    <name evidence="7" type="ORF">Salmuc_02461</name>
</gene>